<keyword evidence="3 5" id="KW-0540">Nuclease</keyword>
<dbReference type="SMART" id="SM00732">
    <property type="entry name" value="YqgFc"/>
    <property type="match status" value="1"/>
</dbReference>
<dbReference type="CDD" id="cd16964">
    <property type="entry name" value="YqgF"/>
    <property type="match status" value="1"/>
</dbReference>
<dbReference type="Pfam" id="PF03652">
    <property type="entry name" value="RuvX"/>
    <property type="match status" value="1"/>
</dbReference>
<proteinExistence type="inferred from homology"/>
<comment type="similarity">
    <text evidence="5">Belongs to the YqgF HJR family.</text>
</comment>
<name>A0A1V5SED0_9BACT</name>
<dbReference type="Proteomes" id="UP000485367">
    <property type="component" value="Unassembled WGS sequence"/>
</dbReference>
<organism evidence="7">
    <name type="scientific">candidate division WS2 bacterium ADurb.Bin280</name>
    <dbReference type="NCBI Taxonomy" id="1852829"/>
    <lineage>
        <taxon>Bacteria</taxon>
        <taxon>candidate division WS2</taxon>
    </lineage>
</organism>
<dbReference type="InterPro" id="IPR012337">
    <property type="entry name" value="RNaseH-like_sf"/>
</dbReference>
<dbReference type="Gene3D" id="3.30.420.140">
    <property type="entry name" value="YqgF/RNase H-like domain"/>
    <property type="match status" value="1"/>
</dbReference>
<evidence type="ECO:0000313" key="7">
    <source>
        <dbReference type="EMBL" id="OQA52593.1"/>
    </source>
</evidence>
<evidence type="ECO:0000256" key="3">
    <source>
        <dbReference type="ARBA" id="ARBA00022722"/>
    </source>
</evidence>
<dbReference type="InterPro" id="IPR037027">
    <property type="entry name" value="YqgF/RNaseH-like_dom_sf"/>
</dbReference>
<dbReference type="EC" id="3.1.-.-" evidence="5"/>
<dbReference type="PANTHER" id="PTHR33317:SF4">
    <property type="entry name" value="POLYNUCLEOTIDYL TRANSFERASE, RIBONUCLEASE H-LIKE SUPERFAMILY PROTEIN"/>
    <property type="match status" value="1"/>
</dbReference>
<protein>
    <recommendedName>
        <fullName evidence="5">Putative pre-16S rRNA nuclease</fullName>
        <ecNumber evidence="5">3.1.-.-</ecNumber>
    </recommendedName>
</protein>
<dbReference type="GO" id="GO:0016788">
    <property type="term" value="F:hydrolase activity, acting on ester bonds"/>
    <property type="evidence" value="ECO:0007669"/>
    <property type="project" value="UniProtKB-UniRule"/>
</dbReference>
<dbReference type="InterPro" id="IPR006641">
    <property type="entry name" value="YqgF/RNaseH-like_dom"/>
</dbReference>
<keyword evidence="2 5" id="KW-0690">Ribosome biogenesis</keyword>
<dbReference type="PANTHER" id="PTHR33317">
    <property type="entry name" value="POLYNUCLEOTIDYL TRANSFERASE, RIBONUCLEASE H-LIKE SUPERFAMILY PROTEIN"/>
    <property type="match status" value="1"/>
</dbReference>
<gene>
    <name evidence="7" type="primary">yrrK</name>
    <name evidence="7" type="ORF">BWY43_00464</name>
</gene>
<comment type="subcellular location">
    <subcellularLocation>
        <location evidence="5">Cytoplasm</location>
    </subcellularLocation>
</comment>
<accession>A0A1V5SED0</accession>
<dbReference type="GO" id="GO:0000967">
    <property type="term" value="P:rRNA 5'-end processing"/>
    <property type="evidence" value="ECO:0007669"/>
    <property type="project" value="UniProtKB-UniRule"/>
</dbReference>
<feature type="domain" description="YqgF/RNase H-like" evidence="6">
    <location>
        <begin position="7"/>
        <end position="105"/>
    </location>
</feature>
<dbReference type="GO" id="GO:0004518">
    <property type="term" value="F:nuclease activity"/>
    <property type="evidence" value="ECO:0007669"/>
    <property type="project" value="UniProtKB-KW"/>
</dbReference>
<dbReference type="InterPro" id="IPR005227">
    <property type="entry name" value="YqgF"/>
</dbReference>
<evidence type="ECO:0000256" key="1">
    <source>
        <dbReference type="ARBA" id="ARBA00022490"/>
    </source>
</evidence>
<comment type="function">
    <text evidence="5">Could be a nuclease involved in processing of the 5'-end of pre-16S rRNA.</text>
</comment>
<evidence type="ECO:0000256" key="4">
    <source>
        <dbReference type="ARBA" id="ARBA00022801"/>
    </source>
</evidence>
<evidence type="ECO:0000256" key="2">
    <source>
        <dbReference type="ARBA" id="ARBA00022517"/>
    </source>
</evidence>
<reference evidence="7" key="1">
    <citation type="submission" date="2017-02" db="EMBL/GenBank/DDBJ databases">
        <title>Delving into the versatile metabolic prowess of the omnipresent phylum Bacteroidetes.</title>
        <authorList>
            <person name="Nobu M.K."/>
            <person name="Mei R."/>
            <person name="Narihiro T."/>
            <person name="Kuroda K."/>
            <person name="Liu W.-T."/>
        </authorList>
    </citation>
    <scope>NUCLEOTIDE SEQUENCE</scope>
    <source>
        <strain evidence="7">ADurb.Bin280</strain>
    </source>
</reference>
<dbReference type="SUPFAM" id="SSF53098">
    <property type="entry name" value="Ribonuclease H-like"/>
    <property type="match status" value="1"/>
</dbReference>
<sequence>MSNILQKTLLGIDLGEKRTGLAISHGFATESLGYLDFSRKDEFFKKLKEIVDEQKVQLCVVGLPLAKNGEETMQSRWTREAAKEIADRAQIPIVFQEESFTSTQALEELGKIKKKGEIDARSASLILQRYIDEESASQ</sequence>
<dbReference type="HAMAP" id="MF_00651">
    <property type="entry name" value="Nuclease_YqgF"/>
    <property type="match status" value="1"/>
</dbReference>
<dbReference type="NCBIfam" id="TIGR00250">
    <property type="entry name" value="RNAse_H_YqgF"/>
    <property type="match status" value="1"/>
</dbReference>
<keyword evidence="4 5" id="KW-0378">Hydrolase</keyword>
<dbReference type="EMBL" id="MWBO01000028">
    <property type="protein sequence ID" value="OQA52593.1"/>
    <property type="molecule type" value="Genomic_DNA"/>
</dbReference>
<keyword evidence="1 5" id="KW-0963">Cytoplasm</keyword>
<evidence type="ECO:0000256" key="5">
    <source>
        <dbReference type="HAMAP-Rule" id="MF_00651"/>
    </source>
</evidence>
<dbReference type="GO" id="GO:0005737">
    <property type="term" value="C:cytoplasm"/>
    <property type="evidence" value="ECO:0007669"/>
    <property type="project" value="UniProtKB-SubCell"/>
</dbReference>
<comment type="caution">
    <text evidence="7">The sequence shown here is derived from an EMBL/GenBank/DDBJ whole genome shotgun (WGS) entry which is preliminary data.</text>
</comment>
<dbReference type="AlphaFoldDB" id="A0A1V5SED0"/>
<evidence type="ECO:0000259" key="6">
    <source>
        <dbReference type="SMART" id="SM00732"/>
    </source>
</evidence>